<proteinExistence type="predicted"/>
<evidence type="ECO:0000259" key="1">
    <source>
        <dbReference type="PROSITE" id="PS50127"/>
    </source>
</evidence>
<dbReference type="EMBL" id="HBGE01003498">
    <property type="protein sequence ID" value="CAD9089547.1"/>
    <property type="molecule type" value="Transcribed_RNA"/>
</dbReference>
<dbReference type="SMART" id="SM00212">
    <property type="entry name" value="UBCc"/>
    <property type="match status" value="1"/>
</dbReference>
<evidence type="ECO:0000313" key="2">
    <source>
        <dbReference type="EMBL" id="CAD9089547.1"/>
    </source>
</evidence>
<gene>
    <name evidence="2" type="ORF">ACAT0790_LOCUS2081</name>
</gene>
<dbReference type="InterPro" id="IPR016135">
    <property type="entry name" value="UBQ-conjugating_enzyme/RWD"/>
</dbReference>
<dbReference type="Gene3D" id="3.10.110.10">
    <property type="entry name" value="Ubiquitin Conjugating Enzyme"/>
    <property type="match status" value="1"/>
</dbReference>
<dbReference type="SUPFAM" id="SSF54495">
    <property type="entry name" value="UBC-like"/>
    <property type="match status" value="1"/>
</dbReference>
<dbReference type="AlphaFoldDB" id="A0A7S1KYS8"/>
<feature type="domain" description="UBC core" evidence="1">
    <location>
        <begin position="2"/>
        <end position="151"/>
    </location>
</feature>
<dbReference type="PANTHER" id="PTHR24068">
    <property type="entry name" value="UBIQUITIN-CONJUGATING ENZYME E2"/>
    <property type="match status" value="1"/>
</dbReference>
<dbReference type="PROSITE" id="PS50127">
    <property type="entry name" value="UBC_2"/>
    <property type="match status" value="1"/>
</dbReference>
<name>A0A7S1KYS8_ALECA</name>
<dbReference type="InterPro" id="IPR000608">
    <property type="entry name" value="UBC"/>
</dbReference>
<sequence length="152" mass="16477">MAMLARVQQDLAELASDAHVDASAEVVKPIMGGDVVWHCALSGPSMTPYEGGVFKLCVRFPEAYPMQPPLLRFATKIFHCNVSPDGWLALESLGGGWSPSTTLSQVLSAVVGLLVQPDPMAASVPEIAALLHFDRRQHDSMARRCTRRFAMA</sequence>
<accession>A0A7S1KYS8</accession>
<organism evidence="2">
    <name type="scientific">Alexandrium catenella</name>
    <name type="common">Red tide dinoflagellate</name>
    <name type="synonym">Gonyaulax catenella</name>
    <dbReference type="NCBI Taxonomy" id="2925"/>
    <lineage>
        <taxon>Eukaryota</taxon>
        <taxon>Sar</taxon>
        <taxon>Alveolata</taxon>
        <taxon>Dinophyceae</taxon>
        <taxon>Gonyaulacales</taxon>
        <taxon>Pyrocystaceae</taxon>
        <taxon>Alexandrium</taxon>
    </lineage>
</organism>
<dbReference type="Pfam" id="PF00179">
    <property type="entry name" value="UQ_con"/>
    <property type="match status" value="1"/>
</dbReference>
<reference evidence="2" key="1">
    <citation type="submission" date="2021-01" db="EMBL/GenBank/DDBJ databases">
        <authorList>
            <person name="Corre E."/>
            <person name="Pelletier E."/>
            <person name="Niang G."/>
            <person name="Scheremetjew M."/>
            <person name="Finn R."/>
            <person name="Kale V."/>
            <person name="Holt S."/>
            <person name="Cochrane G."/>
            <person name="Meng A."/>
            <person name="Brown T."/>
            <person name="Cohen L."/>
        </authorList>
    </citation>
    <scope>NUCLEOTIDE SEQUENCE</scope>
    <source>
        <strain evidence="2">OF101</strain>
    </source>
</reference>
<protein>
    <recommendedName>
        <fullName evidence="1">UBC core domain-containing protein</fullName>
    </recommendedName>
</protein>